<dbReference type="EMBL" id="KB933059">
    <property type="protein sequence ID" value="EOO00961.1"/>
    <property type="molecule type" value="Genomic_DNA"/>
</dbReference>
<dbReference type="InterPro" id="IPR005945">
    <property type="entry name" value="Pro_imino_pep"/>
</dbReference>
<keyword evidence="2" id="KW-0378">Hydrolase</keyword>
<evidence type="ECO:0000259" key="3">
    <source>
        <dbReference type="Pfam" id="PF12697"/>
    </source>
</evidence>
<comment type="similarity">
    <text evidence="1">Belongs to the peptidase S33 family.</text>
</comment>
<keyword evidence="5" id="KW-1185">Reference proteome</keyword>
<evidence type="ECO:0000256" key="2">
    <source>
        <dbReference type="ARBA" id="ARBA00022801"/>
    </source>
</evidence>
<gene>
    <name evidence="4" type="ORF">UCRPA7_3602</name>
</gene>
<dbReference type="OrthoDB" id="190201at2759"/>
<dbReference type="Pfam" id="PF12697">
    <property type="entry name" value="Abhydrolase_6"/>
    <property type="match status" value="1"/>
</dbReference>
<dbReference type="PRINTS" id="PR00793">
    <property type="entry name" value="PROAMNOPTASE"/>
</dbReference>
<proteinExistence type="inferred from homology"/>
<evidence type="ECO:0000256" key="1">
    <source>
        <dbReference type="ARBA" id="ARBA00010088"/>
    </source>
</evidence>
<evidence type="ECO:0000313" key="4">
    <source>
        <dbReference type="EMBL" id="EOO00961.1"/>
    </source>
</evidence>
<dbReference type="RefSeq" id="XP_007914319.1">
    <property type="nucleotide sequence ID" value="XM_007916128.1"/>
</dbReference>
<dbReference type="InterPro" id="IPR050228">
    <property type="entry name" value="Carboxylesterase_BioH"/>
</dbReference>
<dbReference type="GO" id="GO:0008233">
    <property type="term" value="F:peptidase activity"/>
    <property type="evidence" value="ECO:0007669"/>
    <property type="project" value="InterPro"/>
</dbReference>
<dbReference type="PANTHER" id="PTHR43194:SF2">
    <property type="entry name" value="PEROXISOMAL MEMBRANE PROTEIN LPX1"/>
    <property type="match status" value="1"/>
</dbReference>
<dbReference type="GO" id="GO:0006508">
    <property type="term" value="P:proteolysis"/>
    <property type="evidence" value="ECO:0007669"/>
    <property type="project" value="InterPro"/>
</dbReference>
<dbReference type="eggNOG" id="ENOG502S3TS">
    <property type="taxonomic scope" value="Eukaryota"/>
</dbReference>
<dbReference type="InterPro" id="IPR002410">
    <property type="entry name" value="Peptidase_S33"/>
</dbReference>
<dbReference type="SUPFAM" id="SSF53474">
    <property type="entry name" value="alpha/beta-Hydrolases"/>
    <property type="match status" value="1"/>
</dbReference>
<reference evidence="5" key="1">
    <citation type="journal article" date="2013" name="Genome Announc.">
        <title>Draft genome sequence of the ascomycete Phaeoacremonium aleophilum strain UCR-PA7, a causal agent of the esca disease complex in grapevines.</title>
        <authorList>
            <person name="Blanco-Ulate B."/>
            <person name="Rolshausen P."/>
            <person name="Cantu D."/>
        </authorList>
    </citation>
    <scope>NUCLEOTIDE SEQUENCE [LARGE SCALE GENOMIC DNA]</scope>
    <source>
        <strain evidence="5">UCR-PA7</strain>
    </source>
</reference>
<dbReference type="NCBIfam" id="TIGR01250">
    <property type="entry name" value="pro_imino_pep_2"/>
    <property type="match status" value="1"/>
</dbReference>
<dbReference type="Gene3D" id="3.40.50.1820">
    <property type="entry name" value="alpha/beta hydrolase"/>
    <property type="match status" value="1"/>
</dbReference>
<sequence>MIVSTVPEEEGYITFKYPSLPKECRTWYRVVGDLSSGRRPLVTLHGGPGAGPVYLTTPFDKYAATTGTPVIYYDQIGNGKSTHYREKRLDEEFWTVDLFLAELDNVLRYLKVRDNFDLYGQSWGAMLAGKYASSSYVEGSGLHKIVLGSGPCRMKDWVKAGEKHVAELPEHLQEAIRKASDKEDWNNPEYKKAVIEIYKVHMCRLDPWPQILLDAFEQLESDDTVYMTMEGPDEIHVTGSLRDFDLTEACKAITVPCLIINGEYDQCDDDCARPWFEGIPKAKWITIPDGSHMVHLEQPKRYAEFVWNFLK</sequence>
<accession>R8BNP0</accession>
<dbReference type="InterPro" id="IPR000073">
    <property type="entry name" value="AB_hydrolase_1"/>
</dbReference>
<dbReference type="Proteomes" id="UP000014074">
    <property type="component" value="Unassembled WGS sequence"/>
</dbReference>
<feature type="domain" description="AB hydrolase-1" evidence="3">
    <location>
        <begin position="41"/>
        <end position="304"/>
    </location>
</feature>
<dbReference type="PANTHER" id="PTHR43194">
    <property type="entry name" value="HYDROLASE ALPHA/BETA FOLD FAMILY"/>
    <property type="match status" value="1"/>
</dbReference>
<dbReference type="PIRSF" id="PIRSF005539">
    <property type="entry name" value="Pept_S33_TRI_F1"/>
    <property type="match status" value="1"/>
</dbReference>
<evidence type="ECO:0000313" key="5">
    <source>
        <dbReference type="Proteomes" id="UP000014074"/>
    </source>
</evidence>
<protein>
    <submittedName>
        <fullName evidence="4">Putative proline-specific peptidase protein</fullName>
    </submittedName>
</protein>
<name>R8BNP0_PHAM7</name>
<organism evidence="4 5">
    <name type="scientific">Phaeoacremonium minimum (strain UCR-PA7)</name>
    <name type="common">Esca disease fungus</name>
    <name type="synonym">Togninia minima</name>
    <dbReference type="NCBI Taxonomy" id="1286976"/>
    <lineage>
        <taxon>Eukaryota</taxon>
        <taxon>Fungi</taxon>
        <taxon>Dikarya</taxon>
        <taxon>Ascomycota</taxon>
        <taxon>Pezizomycotina</taxon>
        <taxon>Sordariomycetes</taxon>
        <taxon>Sordariomycetidae</taxon>
        <taxon>Togniniales</taxon>
        <taxon>Togniniaceae</taxon>
        <taxon>Phaeoacremonium</taxon>
    </lineage>
</organism>
<dbReference type="HOGENOM" id="CLU_020336_15_1_1"/>
<dbReference type="AlphaFoldDB" id="R8BNP0"/>
<dbReference type="InterPro" id="IPR029058">
    <property type="entry name" value="AB_hydrolase_fold"/>
</dbReference>
<dbReference type="GeneID" id="19323965"/>
<dbReference type="KEGG" id="tmn:UCRPA7_3602"/>